<evidence type="ECO:0000256" key="2">
    <source>
        <dbReference type="ARBA" id="ARBA00022692"/>
    </source>
</evidence>
<feature type="non-terminal residue" evidence="6">
    <location>
        <position position="69"/>
    </location>
</feature>
<dbReference type="EMBL" id="AZMM01004646">
    <property type="protein sequence ID" value="ETJ41431.1"/>
    <property type="molecule type" value="Genomic_DNA"/>
</dbReference>
<dbReference type="InterPro" id="IPR002797">
    <property type="entry name" value="Polysacc_synth"/>
</dbReference>
<dbReference type="AlphaFoldDB" id="W1YGD3"/>
<gene>
    <name evidence="6" type="ORF">Q604_UNBC04646G0001</name>
</gene>
<evidence type="ECO:0000256" key="5">
    <source>
        <dbReference type="SAM" id="Phobius"/>
    </source>
</evidence>
<keyword evidence="3 5" id="KW-1133">Transmembrane helix</keyword>
<name>W1YGD3_9ZZZZ</name>
<accession>W1YGD3</accession>
<evidence type="ECO:0000256" key="3">
    <source>
        <dbReference type="ARBA" id="ARBA00022989"/>
    </source>
</evidence>
<evidence type="ECO:0000313" key="6">
    <source>
        <dbReference type="EMBL" id="ETJ41431.1"/>
    </source>
</evidence>
<protein>
    <submittedName>
        <fullName evidence="6">Uncharacterized protein</fullName>
    </submittedName>
</protein>
<evidence type="ECO:0000256" key="1">
    <source>
        <dbReference type="ARBA" id="ARBA00004141"/>
    </source>
</evidence>
<sequence length="69" mass="7749">HHLQACTPLIAGIFSIVWLRKHYTGLFKWPTIGEIINSYKEGWSIFVSSLAVNLYTATNVVVLGMLTNN</sequence>
<evidence type="ECO:0000256" key="4">
    <source>
        <dbReference type="ARBA" id="ARBA00023136"/>
    </source>
</evidence>
<proteinExistence type="predicted"/>
<dbReference type="Pfam" id="PF01943">
    <property type="entry name" value="Polysacc_synt"/>
    <property type="match status" value="1"/>
</dbReference>
<comment type="caution">
    <text evidence="6">The sequence shown here is derived from an EMBL/GenBank/DDBJ whole genome shotgun (WGS) entry which is preliminary data.</text>
</comment>
<comment type="subcellular location">
    <subcellularLocation>
        <location evidence="1">Membrane</location>
        <topology evidence="1">Multi-pass membrane protein</topology>
    </subcellularLocation>
</comment>
<organism evidence="6">
    <name type="scientific">human gut metagenome</name>
    <dbReference type="NCBI Taxonomy" id="408170"/>
    <lineage>
        <taxon>unclassified sequences</taxon>
        <taxon>metagenomes</taxon>
        <taxon>organismal metagenomes</taxon>
    </lineage>
</organism>
<keyword evidence="4 5" id="KW-0472">Membrane</keyword>
<dbReference type="GO" id="GO:0016020">
    <property type="term" value="C:membrane"/>
    <property type="evidence" value="ECO:0007669"/>
    <property type="project" value="UniProtKB-SubCell"/>
</dbReference>
<feature type="transmembrane region" description="Helical" evidence="5">
    <location>
        <begin position="43"/>
        <end position="66"/>
    </location>
</feature>
<reference evidence="6" key="1">
    <citation type="submission" date="2013-12" db="EMBL/GenBank/DDBJ databases">
        <title>A Varibaculum cambriense genome reconstructed from a premature infant gut community with otherwise low bacterial novelty that shifts toward anaerobic metabolism during the third week of life.</title>
        <authorList>
            <person name="Brown C.T."/>
            <person name="Sharon I."/>
            <person name="Thomas B.C."/>
            <person name="Castelle C.J."/>
            <person name="Morowitz M.J."/>
            <person name="Banfield J.F."/>
        </authorList>
    </citation>
    <scope>NUCLEOTIDE SEQUENCE</scope>
</reference>
<feature type="non-terminal residue" evidence="6">
    <location>
        <position position="1"/>
    </location>
</feature>
<keyword evidence="2 5" id="KW-0812">Transmembrane</keyword>